<reference evidence="1 2" key="1">
    <citation type="submission" date="2016-03" db="EMBL/GenBank/DDBJ databases">
        <title>Cyphomyrmex costatus WGS genome.</title>
        <authorList>
            <person name="Nygaard S."/>
            <person name="Hu H."/>
            <person name="Boomsma J."/>
            <person name="Zhang G."/>
        </authorList>
    </citation>
    <scope>NUCLEOTIDE SEQUENCE [LARGE SCALE GENOMIC DNA]</scope>
    <source>
        <strain evidence="1">MS0001</strain>
        <tissue evidence="1">Whole body</tissue>
    </source>
</reference>
<proteinExistence type="predicted"/>
<dbReference type="Proteomes" id="UP000078542">
    <property type="component" value="Unassembled WGS sequence"/>
</dbReference>
<dbReference type="STRING" id="456900.A0A151ID81"/>
<gene>
    <name evidence="1" type="ORF">ALC62_10938</name>
</gene>
<keyword evidence="2" id="KW-1185">Reference proteome</keyword>
<accession>A0A151ID81</accession>
<evidence type="ECO:0000313" key="1">
    <source>
        <dbReference type="EMBL" id="KYM98352.1"/>
    </source>
</evidence>
<organism evidence="1 2">
    <name type="scientific">Cyphomyrmex costatus</name>
    <dbReference type="NCBI Taxonomy" id="456900"/>
    <lineage>
        <taxon>Eukaryota</taxon>
        <taxon>Metazoa</taxon>
        <taxon>Ecdysozoa</taxon>
        <taxon>Arthropoda</taxon>
        <taxon>Hexapoda</taxon>
        <taxon>Insecta</taxon>
        <taxon>Pterygota</taxon>
        <taxon>Neoptera</taxon>
        <taxon>Endopterygota</taxon>
        <taxon>Hymenoptera</taxon>
        <taxon>Apocrita</taxon>
        <taxon>Aculeata</taxon>
        <taxon>Formicoidea</taxon>
        <taxon>Formicidae</taxon>
        <taxon>Myrmicinae</taxon>
        <taxon>Cyphomyrmex</taxon>
    </lineage>
</organism>
<evidence type="ECO:0000313" key="2">
    <source>
        <dbReference type="Proteomes" id="UP000078542"/>
    </source>
</evidence>
<protein>
    <submittedName>
        <fullName evidence="1">Uncharacterized protein</fullName>
    </submittedName>
</protein>
<name>A0A151ID81_9HYME</name>
<sequence length="129" mass="14517">MINTYGFKWLTLNLGLKRTFSWKFCIADVSNPILGADFLSHFGLLIDMKHKRLIDNVTGLTRFGRISAVNHFTICTTLSNSTYQKLLAEFPNLTRFTPISTVKNHGVEHHILTEGQPIKRRGSVATPSA</sequence>
<dbReference type="EMBL" id="KQ977980">
    <property type="protein sequence ID" value="KYM98352.1"/>
    <property type="molecule type" value="Genomic_DNA"/>
</dbReference>
<dbReference type="AlphaFoldDB" id="A0A151ID81"/>